<feature type="domain" description="VOC" evidence="1">
    <location>
        <begin position="3"/>
        <end position="131"/>
    </location>
</feature>
<keyword evidence="2" id="KW-0456">Lyase</keyword>
<proteinExistence type="predicted"/>
<dbReference type="PANTHER" id="PTHR35006">
    <property type="entry name" value="GLYOXALASE FAMILY PROTEIN (AFU_ORTHOLOGUE AFUA_5G14830)"/>
    <property type="match status" value="1"/>
</dbReference>
<dbReference type="Gene3D" id="3.10.180.10">
    <property type="entry name" value="2,3-Dihydroxybiphenyl 1,2-Dioxygenase, domain 1"/>
    <property type="match status" value="1"/>
</dbReference>
<dbReference type="SUPFAM" id="SSF54593">
    <property type="entry name" value="Glyoxalase/Bleomycin resistance protein/Dihydroxybiphenyl dioxygenase"/>
    <property type="match status" value="1"/>
</dbReference>
<accession>A0A841KK74</accession>
<organism evidence="2 3">
    <name type="scientific">Chelatococcus composti</name>
    <dbReference type="NCBI Taxonomy" id="1743235"/>
    <lineage>
        <taxon>Bacteria</taxon>
        <taxon>Pseudomonadati</taxon>
        <taxon>Pseudomonadota</taxon>
        <taxon>Alphaproteobacteria</taxon>
        <taxon>Hyphomicrobiales</taxon>
        <taxon>Chelatococcaceae</taxon>
        <taxon>Chelatococcus</taxon>
    </lineage>
</organism>
<name>A0A841KK74_9HYPH</name>
<dbReference type="Proteomes" id="UP000588017">
    <property type="component" value="Unassembled WGS sequence"/>
</dbReference>
<dbReference type="InterPro" id="IPR029068">
    <property type="entry name" value="Glyas_Bleomycin-R_OHBP_Dase"/>
</dbReference>
<protein>
    <submittedName>
        <fullName evidence="2">Catechol 2,3-dioxygenase-like lactoylglutathione lyase family enzyme</fullName>
    </submittedName>
</protein>
<sequence length="147" mass="15382">MLLFSHVTVGVNDLSRAGRFYDAILEPLGLRRRPVTPDGGPPSLCWIRPGESLPRFYAYSPFNGLPATPGNGSMVAFLAPSEAAVIAAHAAGLAAGGTDEGAPGPRPHYGDGYFGAYLRDPDGNKVHIVYRGDITTQASTSGRPAST</sequence>
<dbReference type="Pfam" id="PF00903">
    <property type="entry name" value="Glyoxalase"/>
    <property type="match status" value="1"/>
</dbReference>
<keyword evidence="2" id="KW-0223">Dioxygenase</keyword>
<dbReference type="InterPro" id="IPR037523">
    <property type="entry name" value="VOC_core"/>
</dbReference>
<dbReference type="GO" id="GO:0051213">
    <property type="term" value="F:dioxygenase activity"/>
    <property type="evidence" value="ECO:0007669"/>
    <property type="project" value="UniProtKB-KW"/>
</dbReference>
<evidence type="ECO:0000313" key="3">
    <source>
        <dbReference type="Proteomes" id="UP000588017"/>
    </source>
</evidence>
<keyword evidence="3" id="KW-1185">Reference proteome</keyword>
<dbReference type="CDD" id="cd07262">
    <property type="entry name" value="VOC_like"/>
    <property type="match status" value="1"/>
</dbReference>
<dbReference type="GO" id="GO:0016829">
    <property type="term" value="F:lyase activity"/>
    <property type="evidence" value="ECO:0007669"/>
    <property type="project" value="UniProtKB-KW"/>
</dbReference>
<dbReference type="InterPro" id="IPR004360">
    <property type="entry name" value="Glyas_Fos-R_dOase_dom"/>
</dbReference>
<evidence type="ECO:0000259" key="1">
    <source>
        <dbReference type="PROSITE" id="PS51819"/>
    </source>
</evidence>
<dbReference type="EMBL" id="JACHEH010000009">
    <property type="protein sequence ID" value="MBB6169679.1"/>
    <property type="molecule type" value="Genomic_DNA"/>
</dbReference>
<dbReference type="PROSITE" id="PS51819">
    <property type="entry name" value="VOC"/>
    <property type="match status" value="1"/>
</dbReference>
<evidence type="ECO:0000313" key="2">
    <source>
        <dbReference type="EMBL" id="MBB6169679.1"/>
    </source>
</evidence>
<keyword evidence="2" id="KW-0560">Oxidoreductase</keyword>
<gene>
    <name evidence="2" type="ORF">HNQ73_003331</name>
</gene>
<reference evidence="2 3" key="1">
    <citation type="submission" date="2020-08" db="EMBL/GenBank/DDBJ databases">
        <title>Genomic Encyclopedia of Type Strains, Phase IV (KMG-IV): sequencing the most valuable type-strain genomes for metagenomic binning, comparative biology and taxonomic classification.</title>
        <authorList>
            <person name="Goeker M."/>
        </authorList>
    </citation>
    <scope>NUCLEOTIDE SEQUENCE [LARGE SCALE GENOMIC DNA]</scope>
    <source>
        <strain evidence="2 3">DSM 101465</strain>
    </source>
</reference>
<dbReference type="PANTHER" id="PTHR35006:SF1">
    <property type="entry name" value="BLL2941 PROTEIN"/>
    <property type="match status" value="1"/>
</dbReference>
<dbReference type="AlphaFoldDB" id="A0A841KK74"/>
<comment type="caution">
    <text evidence="2">The sequence shown here is derived from an EMBL/GenBank/DDBJ whole genome shotgun (WGS) entry which is preliminary data.</text>
</comment>